<dbReference type="Pfam" id="PF08279">
    <property type="entry name" value="HTH_11"/>
    <property type="match status" value="1"/>
</dbReference>
<dbReference type="SMART" id="SM00420">
    <property type="entry name" value="HTH_DEOR"/>
    <property type="match status" value="1"/>
</dbReference>
<evidence type="ECO:0000256" key="1">
    <source>
        <dbReference type="ARBA" id="ARBA00022737"/>
    </source>
</evidence>
<evidence type="ECO:0000256" key="2">
    <source>
        <dbReference type="ARBA" id="ARBA00023015"/>
    </source>
</evidence>
<dbReference type="Gene3D" id="1.10.10.10">
    <property type="entry name" value="Winged helix-like DNA-binding domain superfamily/Winged helix DNA-binding domain"/>
    <property type="match status" value="1"/>
</dbReference>
<dbReference type="InterPro" id="IPR036634">
    <property type="entry name" value="PRD_sf"/>
</dbReference>
<evidence type="ECO:0000313" key="6">
    <source>
        <dbReference type="Proteomes" id="UP000398619"/>
    </source>
</evidence>
<dbReference type="InterPro" id="IPR036390">
    <property type="entry name" value="WH_DNA-bd_sf"/>
</dbReference>
<reference evidence="5 6" key="1">
    <citation type="submission" date="2019-07" db="EMBL/GenBank/DDBJ databases">
        <authorList>
            <person name="Hibberd C M."/>
            <person name="Gehrig L. J."/>
            <person name="Chang H.-W."/>
            <person name="Venkatesh S."/>
        </authorList>
    </citation>
    <scope>NUCLEOTIDE SEQUENCE [LARGE SCALE GENOMIC DNA]</scope>
    <source>
        <strain evidence="5">Dorea_longicatena_SSTS_Bg7063</strain>
    </source>
</reference>
<dbReference type="InterPro" id="IPR050661">
    <property type="entry name" value="BglG_antiterminators"/>
</dbReference>
<dbReference type="SUPFAM" id="SSF63520">
    <property type="entry name" value="PTS-regulatory domain, PRD"/>
    <property type="match status" value="1"/>
</dbReference>
<dbReference type="InterPro" id="IPR013196">
    <property type="entry name" value="HTH_11"/>
</dbReference>
<dbReference type="InterPro" id="IPR016152">
    <property type="entry name" value="PTrfase/Anion_transptr"/>
</dbReference>
<dbReference type="GO" id="GO:0003700">
    <property type="term" value="F:DNA-binding transcription factor activity"/>
    <property type="evidence" value="ECO:0007669"/>
    <property type="project" value="InterPro"/>
</dbReference>
<proteinExistence type="predicted"/>
<evidence type="ECO:0000259" key="4">
    <source>
        <dbReference type="PROSITE" id="PS51372"/>
    </source>
</evidence>
<dbReference type="InterPro" id="IPR001034">
    <property type="entry name" value="DeoR_HTH"/>
</dbReference>
<dbReference type="RefSeq" id="WP_144100527.1">
    <property type="nucleotide sequence ID" value="NZ_CABHNM010000033.1"/>
</dbReference>
<keyword evidence="1" id="KW-0677">Repeat</keyword>
<dbReference type="SUPFAM" id="SSF46785">
    <property type="entry name" value="Winged helix' DNA-binding domain"/>
    <property type="match status" value="1"/>
</dbReference>
<keyword evidence="3" id="KW-0804">Transcription</keyword>
<dbReference type="Proteomes" id="UP000398619">
    <property type="component" value="Unassembled WGS sequence"/>
</dbReference>
<dbReference type="SUPFAM" id="SSF55804">
    <property type="entry name" value="Phoshotransferase/anion transport protein"/>
    <property type="match status" value="1"/>
</dbReference>
<organism evidence="5 6">
    <name type="scientific">Dorea longicatena</name>
    <dbReference type="NCBI Taxonomy" id="88431"/>
    <lineage>
        <taxon>Bacteria</taxon>
        <taxon>Bacillati</taxon>
        <taxon>Bacillota</taxon>
        <taxon>Clostridia</taxon>
        <taxon>Lachnospirales</taxon>
        <taxon>Lachnospiraceae</taxon>
        <taxon>Dorea</taxon>
    </lineage>
</organism>
<evidence type="ECO:0000313" key="5">
    <source>
        <dbReference type="EMBL" id="VUX04919.1"/>
    </source>
</evidence>
<name>A0A564TCW3_9FIRM</name>
<dbReference type="PANTHER" id="PTHR30185">
    <property type="entry name" value="CRYPTIC BETA-GLUCOSIDE BGL OPERON ANTITERMINATOR"/>
    <property type="match status" value="1"/>
</dbReference>
<feature type="domain" description="PRD" evidence="4">
    <location>
        <begin position="298"/>
        <end position="404"/>
    </location>
</feature>
<dbReference type="PANTHER" id="PTHR30185:SF18">
    <property type="entry name" value="TRANSCRIPTIONAL REGULATOR MTLR"/>
    <property type="match status" value="1"/>
</dbReference>
<dbReference type="AlphaFoldDB" id="A0A564TCW3"/>
<dbReference type="InterPro" id="IPR011608">
    <property type="entry name" value="PRD"/>
</dbReference>
<gene>
    <name evidence="5" type="primary">licR</name>
    <name evidence="5" type="ORF">DLSSTS7063_01477</name>
</gene>
<dbReference type="InterPro" id="IPR036388">
    <property type="entry name" value="WH-like_DNA-bd_sf"/>
</dbReference>
<protein>
    <submittedName>
        <fullName evidence="5">Putative licABCH operon regulator</fullName>
    </submittedName>
</protein>
<sequence length="651" mass="76915">MNDLSLSLRQRKLIHYLQQKNSVYTTGEELAGHLHVSARTIRNDINELNQSLTDTGVQITSKRSSGYLLESDDEQHLEKLSQSSNSFLSRDERVRHIAFRLCLSDTPINLYDLEDEMYISRTTLEHDLHALRRKYILPDPHIIFSRHRNHIQFEKNERKRRIILNHLFSENWNYNARGNAFFQYQYMDERIVNQIIHEVNFYMTKYNIMMEDVNMVTLDLAIAIMYYRITAGHELTELITDDYRDATAIHAANELLDSLEEKLNCHFSAIEREDIYRLISCGRLLDASLLNFASVTNFFEPSIIQLTDTYINYINVNYQIDFSKDEDFYITILQYFRYLSLPLHYFNRIDTHFDVARTKFLIEFEIAFAFQPFALEYYGFYLDYTEILYLAFCISGAMAHAKQASQKLKTVIMCHLNLPSSWELKHHIASRFGDYIDITALLPVYTKDSYDFSKVDLVVTTANKEITQSPNCKTLLISPFLTYKDQENLERLIQQEQLQHLYAPSLPSLHDLLTNAFWHEQITNDDYFSVFELLANDFIQNDYVDSNYLTEVFRRESIFTFAFQPSVVLVYSTVPSTHSCLSVATYEHRIRWNTYKIRTVIMAAIRPEDKTLIFKLINELYSDRINPNDTRFIKTKTEFIDFYDNAEVYER</sequence>
<keyword evidence="2" id="KW-0805">Transcription regulation</keyword>
<dbReference type="PROSITE" id="PS51372">
    <property type="entry name" value="PRD_2"/>
    <property type="match status" value="1"/>
</dbReference>
<dbReference type="EMBL" id="CABHNM010000033">
    <property type="protein sequence ID" value="VUX04919.1"/>
    <property type="molecule type" value="Genomic_DNA"/>
</dbReference>
<evidence type="ECO:0000256" key="3">
    <source>
        <dbReference type="ARBA" id="ARBA00023163"/>
    </source>
</evidence>
<dbReference type="Gene3D" id="3.40.930.10">
    <property type="entry name" value="Mannitol-specific EII, Chain A"/>
    <property type="match status" value="1"/>
</dbReference>
<accession>A0A564TCW3</accession>